<dbReference type="RefSeq" id="WP_081197834.1">
    <property type="nucleotide sequence ID" value="NZ_FOCZ01000008.1"/>
</dbReference>
<proteinExistence type="predicted"/>
<dbReference type="InterPro" id="IPR021133">
    <property type="entry name" value="HEAT_type_2"/>
</dbReference>
<keyword evidence="2" id="KW-1185">Reference proteome</keyword>
<dbReference type="Gene3D" id="1.25.40.290">
    <property type="entry name" value="ARM repeat domains"/>
    <property type="match status" value="1"/>
</dbReference>
<gene>
    <name evidence="1" type="ORF">A4H97_23505</name>
</gene>
<comment type="caution">
    <text evidence="1">The sequence shown here is derived from an EMBL/GenBank/DDBJ whole genome shotgun (WGS) entry which is preliminary data.</text>
</comment>
<reference evidence="2" key="1">
    <citation type="submission" date="2016-04" db="EMBL/GenBank/DDBJ databases">
        <authorList>
            <person name="Chen L."/>
            <person name="Zhuang W."/>
            <person name="Wang G."/>
        </authorList>
    </citation>
    <scope>NUCLEOTIDE SEQUENCE [LARGE SCALE GENOMIC DNA]</scope>
    <source>
        <strain evidence="2">17621</strain>
    </source>
</reference>
<dbReference type="Pfam" id="PF08713">
    <property type="entry name" value="DNA_alkylation"/>
    <property type="match status" value="1"/>
</dbReference>
<protein>
    <submittedName>
        <fullName evidence="1">DNA alkylation repair protein</fullName>
    </submittedName>
</protein>
<dbReference type="InterPro" id="IPR014825">
    <property type="entry name" value="DNA_alkylation"/>
</dbReference>
<dbReference type="SUPFAM" id="SSF48371">
    <property type="entry name" value="ARM repeat"/>
    <property type="match status" value="1"/>
</dbReference>
<sequence length="368" mass="41864">MSSLLKDLYSPAFYDRLSGSFSHTLDGFDKKKFKRSLFTDAFESMELKERMKHTARCMHQFMPGTFGKASLTIINKVLDRWKSHEFPKGGLEHMFLPDYIETYGLNDYNNSVKALEQVTQYISCEFAVRPFLLNYYEPMLAQMVRWSTHKNETVRRLASEGSRPRLPWAMSIPDLKKDPRVVLPIFENLKNDPSETVRRSVANSLNDIAKDHPDLVITIAGKWKGISAEVDAVIKHGSRTLLKKGHAGILSHYGLESKQLALSQLKVQTPTVSIGDSLRFQFTVKNNGKAVQTVRLEYGIYYLKANGTLARKVFKISERLFQPGESMTIDRSQSFKLITTRVFYPGAHQVSVIVNGEEKAAADFVLKQ</sequence>
<accession>A0A1V9F5C4</accession>
<dbReference type="OrthoDB" id="9797162at2"/>
<dbReference type="Proteomes" id="UP000192610">
    <property type="component" value="Unassembled WGS sequence"/>
</dbReference>
<organism evidence="1 2">
    <name type="scientific">Niastella yeongjuensis</name>
    <dbReference type="NCBI Taxonomy" id="354355"/>
    <lineage>
        <taxon>Bacteria</taxon>
        <taxon>Pseudomonadati</taxon>
        <taxon>Bacteroidota</taxon>
        <taxon>Chitinophagia</taxon>
        <taxon>Chitinophagales</taxon>
        <taxon>Chitinophagaceae</taxon>
        <taxon>Niastella</taxon>
    </lineage>
</organism>
<dbReference type="AlphaFoldDB" id="A0A1V9F5C4"/>
<dbReference type="InterPro" id="IPR016024">
    <property type="entry name" value="ARM-type_fold"/>
</dbReference>
<evidence type="ECO:0000313" key="2">
    <source>
        <dbReference type="Proteomes" id="UP000192610"/>
    </source>
</evidence>
<evidence type="ECO:0000313" key="1">
    <source>
        <dbReference type="EMBL" id="OQP53485.1"/>
    </source>
</evidence>
<dbReference type="PROSITE" id="PS50077">
    <property type="entry name" value="HEAT_REPEAT"/>
    <property type="match status" value="1"/>
</dbReference>
<name>A0A1V9F5C4_9BACT</name>
<dbReference type="EMBL" id="LVXG01000006">
    <property type="protein sequence ID" value="OQP53485.1"/>
    <property type="molecule type" value="Genomic_DNA"/>
</dbReference>